<sequence>MSKEILKGDDLPWYKVEDTLNKVQDDDQSFPMMDVWTVSFKDPKNIKVFQECVGFIRKPKLGIGLD</sequence>
<name>A0ACA9QUA9_9GLOM</name>
<gene>
    <name evidence="1" type="ORF">ACOLOM_LOCUS13384</name>
</gene>
<organism evidence="1 2">
    <name type="scientific">Acaulospora colombiana</name>
    <dbReference type="NCBI Taxonomy" id="27376"/>
    <lineage>
        <taxon>Eukaryota</taxon>
        <taxon>Fungi</taxon>
        <taxon>Fungi incertae sedis</taxon>
        <taxon>Mucoromycota</taxon>
        <taxon>Glomeromycotina</taxon>
        <taxon>Glomeromycetes</taxon>
        <taxon>Diversisporales</taxon>
        <taxon>Acaulosporaceae</taxon>
        <taxon>Acaulospora</taxon>
    </lineage>
</organism>
<dbReference type="Proteomes" id="UP000789525">
    <property type="component" value="Unassembled WGS sequence"/>
</dbReference>
<keyword evidence="2" id="KW-1185">Reference proteome</keyword>
<protein>
    <submittedName>
        <fullName evidence="1">299_t:CDS:1</fullName>
    </submittedName>
</protein>
<comment type="caution">
    <text evidence="1">The sequence shown here is derived from an EMBL/GenBank/DDBJ whole genome shotgun (WGS) entry which is preliminary data.</text>
</comment>
<evidence type="ECO:0000313" key="2">
    <source>
        <dbReference type="Proteomes" id="UP000789525"/>
    </source>
</evidence>
<reference evidence="1" key="1">
    <citation type="submission" date="2021-06" db="EMBL/GenBank/DDBJ databases">
        <authorList>
            <person name="Kallberg Y."/>
            <person name="Tangrot J."/>
            <person name="Rosling A."/>
        </authorList>
    </citation>
    <scope>NUCLEOTIDE SEQUENCE</scope>
    <source>
        <strain evidence="1">CL356</strain>
    </source>
</reference>
<accession>A0ACA9QUA9</accession>
<feature type="non-terminal residue" evidence="1">
    <location>
        <position position="1"/>
    </location>
</feature>
<proteinExistence type="predicted"/>
<evidence type="ECO:0000313" key="1">
    <source>
        <dbReference type="EMBL" id="CAG8764672.1"/>
    </source>
</evidence>
<dbReference type="EMBL" id="CAJVPT010061038">
    <property type="protein sequence ID" value="CAG8764672.1"/>
    <property type="molecule type" value="Genomic_DNA"/>
</dbReference>